<dbReference type="EMBL" id="BAAAZR010000038">
    <property type="protein sequence ID" value="GAA3835539.1"/>
    <property type="molecule type" value="Genomic_DNA"/>
</dbReference>
<accession>A0ABP7J7C8</accession>
<evidence type="ECO:0008006" key="5">
    <source>
        <dbReference type="Google" id="ProtNLM"/>
    </source>
</evidence>
<evidence type="ECO:0000313" key="4">
    <source>
        <dbReference type="Proteomes" id="UP001500888"/>
    </source>
</evidence>
<dbReference type="Pfam" id="PF11832">
    <property type="entry name" value="DUF3352"/>
    <property type="match status" value="2"/>
</dbReference>
<evidence type="ECO:0000256" key="2">
    <source>
        <dbReference type="SAM" id="Phobius"/>
    </source>
</evidence>
<proteinExistence type="predicted"/>
<comment type="caution">
    <text evidence="3">The sequence shown here is derived from an EMBL/GenBank/DDBJ whole genome shotgun (WGS) entry which is preliminary data.</text>
</comment>
<name>A0ABP7J7C8_9ACTN</name>
<dbReference type="InterPro" id="IPR021787">
    <property type="entry name" value="DUF3352"/>
</dbReference>
<keyword evidence="2" id="KW-0812">Transmembrane</keyword>
<evidence type="ECO:0000256" key="1">
    <source>
        <dbReference type="SAM" id="MobiDB-lite"/>
    </source>
</evidence>
<keyword evidence="2" id="KW-1133">Transmembrane helix</keyword>
<evidence type="ECO:0000313" key="3">
    <source>
        <dbReference type="EMBL" id="GAA3835539.1"/>
    </source>
</evidence>
<dbReference type="Proteomes" id="UP001500888">
    <property type="component" value="Unassembled WGS sequence"/>
</dbReference>
<sequence>MSGQPLPPYPFNQDPDRTVSYRHPAPGQPSGPYTQPYAHPGQPAGGPPPWQQGELGPPMPPPRKKGRGWLFAIIAAVMVVLVGGGGVYAVSLLSGGGTQPEDVLPASTLAYVRVDLDPAANQKLALFGLARKFSATRDSFTGDDPRKALFELMRKDSRDLAKVDYARDVEPWIGDRIGFGVLAPRAGSNTPEAVLAVQVTDETGARAGLAKLNAGGEMKGLAFREDYALLASTQAAADGYAKAPPLAQNSDFAGDLKALGEPGVLSFWGNVGQIAKIAGGAVPTDQGTLEMIKNVRFAGALRFDTGYAELSGISRGAPVQGATDPEAVRLADLPDSTVGALSISGLGDAFGKQWPQLTKMAESSGGQAFTDFVTRAQQSYGIALPADLVTLLGKNLTVAVDEQGLDGDLPNVGAVLTTDPAKAQEVVAKLERFVADSGTAAPQIAKVAADGKLVLASSQDYAGRLAADGTLGDSETFAQAIPDADSATAALFVDLDKLEKYYLRSVSGEERANLQTLRAVGLSASQSGDTTSFSLRVLFN</sequence>
<feature type="compositionally biased region" description="Pro residues" evidence="1">
    <location>
        <begin position="1"/>
        <end position="10"/>
    </location>
</feature>
<feature type="transmembrane region" description="Helical" evidence="2">
    <location>
        <begin position="69"/>
        <end position="90"/>
    </location>
</feature>
<organism evidence="3 4">
    <name type="scientific">Sphaerisporangium flaviroseum</name>
    <dbReference type="NCBI Taxonomy" id="509199"/>
    <lineage>
        <taxon>Bacteria</taxon>
        <taxon>Bacillati</taxon>
        <taxon>Actinomycetota</taxon>
        <taxon>Actinomycetes</taxon>
        <taxon>Streptosporangiales</taxon>
        <taxon>Streptosporangiaceae</taxon>
        <taxon>Sphaerisporangium</taxon>
    </lineage>
</organism>
<reference evidence="4" key="1">
    <citation type="journal article" date="2019" name="Int. J. Syst. Evol. Microbiol.">
        <title>The Global Catalogue of Microorganisms (GCM) 10K type strain sequencing project: providing services to taxonomists for standard genome sequencing and annotation.</title>
        <authorList>
            <consortium name="The Broad Institute Genomics Platform"/>
            <consortium name="The Broad Institute Genome Sequencing Center for Infectious Disease"/>
            <person name="Wu L."/>
            <person name="Ma J."/>
        </authorList>
    </citation>
    <scope>NUCLEOTIDE SEQUENCE [LARGE SCALE GENOMIC DNA]</scope>
    <source>
        <strain evidence="4">JCM 16908</strain>
    </source>
</reference>
<feature type="region of interest" description="Disordered" evidence="1">
    <location>
        <begin position="1"/>
        <end position="62"/>
    </location>
</feature>
<protein>
    <recommendedName>
        <fullName evidence="5">DUF3352 domain-containing protein</fullName>
    </recommendedName>
</protein>
<keyword evidence="4" id="KW-1185">Reference proteome</keyword>
<keyword evidence="2" id="KW-0472">Membrane</keyword>
<gene>
    <name evidence="3" type="ORF">GCM10022226_66410</name>
</gene>